<dbReference type="Gene3D" id="3.40.50.720">
    <property type="entry name" value="NAD(P)-binding Rossmann-like Domain"/>
    <property type="match status" value="2"/>
</dbReference>
<keyword evidence="10" id="KW-1185">Reference proteome</keyword>
<evidence type="ECO:0000313" key="10">
    <source>
        <dbReference type="Proteomes" id="UP000510682"/>
    </source>
</evidence>
<keyword evidence="4" id="KW-0274">FAD</keyword>
<evidence type="ECO:0000256" key="2">
    <source>
        <dbReference type="ARBA" id="ARBA00013223"/>
    </source>
</evidence>
<dbReference type="GO" id="GO:0004324">
    <property type="term" value="F:ferredoxin-NADP+ reductase activity"/>
    <property type="evidence" value="ECO:0007669"/>
    <property type="project" value="UniProtKB-EC"/>
</dbReference>
<dbReference type="PRINTS" id="PR00419">
    <property type="entry name" value="ADXRDTASE"/>
</dbReference>
<dbReference type="EC" id="1.18.1.2" evidence="2"/>
<comment type="catalytic activity">
    <reaction evidence="7">
        <text>2 reduced [2Fe-2S]-[ferredoxin] + NADP(+) + H(+) = 2 oxidized [2Fe-2S]-[ferredoxin] + NADPH</text>
        <dbReference type="Rhea" id="RHEA:20125"/>
        <dbReference type="Rhea" id="RHEA-COMP:10000"/>
        <dbReference type="Rhea" id="RHEA-COMP:10001"/>
        <dbReference type="ChEBI" id="CHEBI:15378"/>
        <dbReference type="ChEBI" id="CHEBI:33737"/>
        <dbReference type="ChEBI" id="CHEBI:33738"/>
        <dbReference type="ChEBI" id="CHEBI:57783"/>
        <dbReference type="ChEBI" id="CHEBI:58349"/>
        <dbReference type="EC" id="1.18.1.2"/>
    </reaction>
</comment>
<evidence type="ECO:0000256" key="4">
    <source>
        <dbReference type="ARBA" id="ARBA00022827"/>
    </source>
</evidence>
<reference evidence="10" key="3">
    <citation type="submission" date="2023-07" db="EMBL/GenBank/DDBJ databases">
        <title>Description of Mycobacterium gordonae subsp. intergordonae subsp.nov. and Mycobacterium gordonae subsp. gordonae subsp. nov.</title>
        <authorList>
            <person name="Huang H."/>
        </authorList>
    </citation>
    <scope>NUCLEOTIDE SEQUENCE [LARGE SCALE GENOMIC DNA]</scope>
    <source>
        <strain evidence="10">24</strain>
    </source>
</reference>
<dbReference type="SUPFAM" id="SSF51971">
    <property type="entry name" value="Nucleotide-binding domain"/>
    <property type="match status" value="1"/>
</dbReference>
<dbReference type="KEGG" id="mgor:H0P51_13720"/>
<organism evidence="9 10">
    <name type="scientific">Mycobacterium vicinigordonae</name>
    <dbReference type="NCBI Taxonomy" id="1719132"/>
    <lineage>
        <taxon>Bacteria</taxon>
        <taxon>Bacillati</taxon>
        <taxon>Actinomycetota</taxon>
        <taxon>Actinomycetes</taxon>
        <taxon>Mycobacteriales</taxon>
        <taxon>Mycobacteriaceae</taxon>
        <taxon>Mycobacterium</taxon>
    </lineage>
</organism>
<name>A0A7D6HXA0_9MYCO</name>
<dbReference type="Proteomes" id="UP000510682">
    <property type="component" value="Chromosome"/>
</dbReference>
<accession>A0A7D6HXA0</accession>
<dbReference type="AlphaFoldDB" id="A0A7D6HXA0"/>
<evidence type="ECO:0000256" key="5">
    <source>
        <dbReference type="ARBA" id="ARBA00022857"/>
    </source>
</evidence>
<sequence>MTVRVVIVGAGPAGFAVASALLTAAESDIRIELVERTARPDGLLRHGPAAGTQRLREVASEVDAVLADSRVSFRGNVVVGAALTLDEVRTAAHAVVLATGAPADLPMEIAGDDSVGIGTISHVEAWLADSADVATDELDLDMDTAVLIGISDETVRVAEALCGRLRHVQLVDARPQAEIDLPEDAPANLVIRTALTPVGVVGRSRARALRCIHAPDRYGRVVSEDLRAQLLLRPRANSLCWPGIDEDDGHIASHKGRVLSGGTPVVGLYAAGWAARAPDAKGSHADDAATVVAALRADHVALPEPSVGLADLLRRCGIVASTVHGWSALAATNALLARFTGEGTAPLADYSALIAQVDED</sequence>
<keyword evidence="3" id="KW-0285">Flavoprotein</keyword>
<comment type="cofactor">
    <cofactor evidence="1">
        <name>FAD</name>
        <dbReference type="ChEBI" id="CHEBI:57692"/>
    </cofactor>
</comment>
<feature type="domain" description="FAD/NAD(P)-binding" evidence="8">
    <location>
        <begin position="4"/>
        <end position="178"/>
    </location>
</feature>
<dbReference type="PANTHER" id="PTHR48467">
    <property type="entry name" value="GLUTAMATE SYNTHASE 1 [NADH], CHLOROPLASTIC-LIKE"/>
    <property type="match status" value="1"/>
</dbReference>
<proteinExistence type="predicted"/>
<dbReference type="InterPro" id="IPR055275">
    <property type="entry name" value="Ferredox_Rdtase"/>
</dbReference>
<dbReference type="Pfam" id="PF07992">
    <property type="entry name" value="Pyr_redox_2"/>
    <property type="match status" value="1"/>
</dbReference>
<dbReference type="RefSeq" id="WP_180918558.1">
    <property type="nucleotide sequence ID" value="NZ_CP059165.1"/>
</dbReference>
<keyword evidence="6" id="KW-0560">Oxidoreductase</keyword>
<evidence type="ECO:0000256" key="6">
    <source>
        <dbReference type="ARBA" id="ARBA00023002"/>
    </source>
</evidence>
<dbReference type="InterPro" id="IPR023753">
    <property type="entry name" value="FAD/NAD-binding_dom"/>
</dbReference>
<evidence type="ECO:0000256" key="1">
    <source>
        <dbReference type="ARBA" id="ARBA00001974"/>
    </source>
</evidence>
<evidence type="ECO:0000256" key="3">
    <source>
        <dbReference type="ARBA" id="ARBA00022630"/>
    </source>
</evidence>
<dbReference type="PANTHER" id="PTHR48467:SF1">
    <property type="entry name" value="GLUTAMATE SYNTHASE 1 [NADH], CHLOROPLASTIC-LIKE"/>
    <property type="match status" value="1"/>
</dbReference>
<evidence type="ECO:0000259" key="8">
    <source>
        <dbReference type="Pfam" id="PF07992"/>
    </source>
</evidence>
<protein>
    <recommendedName>
        <fullName evidence="2">ferredoxin--NADP(+) reductase</fullName>
        <ecNumber evidence="2">1.18.1.2</ecNumber>
    </recommendedName>
</protein>
<gene>
    <name evidence="9" type="ORF">H0P51_13720</name>
</gene>
<dbReference type="EMBL" id="CP059165">
    <property type="protein sequence ID" value="QLL09812.1"/>
    <property type="molecule type" value="Genomic_DNA"/>
</dbReference>
<evidence type="ECO:0000313" key="9">
    <source>
        <dbReference type="EMBL" id="QLL09812.1"/>
    </source>
</evidence>
<evidence type="ECO:0000256" key="7">
    <source>
        <dbReference type="ARBA" id="ARBA00047776"/>
    </source>
</evidence>
<keyword evidence="5" id="KW-0521">NADP</keyword>
<reference evidence="9 10" key="2">
    <citation type="submission" date="2020-07" db="EMBL/GenBank/DDBJ databases">
        <authorList>
            <person name="Yu X."/>
        </authorList>
    </citation>
    <scope>NUCLEOTIDE SEQUENCE [LARGE SCALE GENOMIC DNA]</scope>
    <source>
        <strain evidence="10">24</strain>
    </source>
</reference>
<reference evidence="10" key="1">
    <citation type="submission" date="2020-07" db="EMBL/GenBank/DDBJ databases">
        <title>Description of Mycobacterium gordonae subsp. intergordonae subsp.nov. and Mycobacterium gordonae subsp. gordonae subsp. nov.</title>
        <authorList>
            <person name="Yu X."/>
        </authorList>
    </citation>
    <scope>NUCLEOTIDE SEQUENCE [LARGE SCALE GENOMIC DNA]</scope>
    <source>
        <strain evidence="10">24</strain>
    </source>
</reference>